<dbReference type="PANTHER" id="PTHR40076">
    <property type="entry name" value="MEMBRANE PROTEIN-RELATED"/>
    <property type="match status" value="1"/>
</dbReference>
<dbReference type="AlphaFoldDB" id="A0A430B766"/>
<reference evidence="3 4" key="1">
    <citation type="submission" date="2017-05" db="EMBL/GenBank/DDBJ databases">
        <title>Vagococcus spp. assemblies.</title>
        <authorList>
            <person name="Gulvik C.A."/>
        </authorList>
    </citation>
    <scope>NUCLEOTIDE SEQUENCE [LARGE SCALE GENOMIC DNA]</scope>
    <source>
        <strain evidence="3 4">SS1714</strain>
    </source>
</reference>
<evidence type="ECO:0000256" key="1">
    <source>
        <dbReference type="SAM" id="Phobius"/>
    </source>
</evidence>
<feature type="transmembrane region" description="Helical" evidence="1">
    <location>
        <begin position="87"/>
        <end position="106"/>
    </location>
</feature>
<dbReference type="Proteomes" id="UP000288028">
    <property type="component" value="Unassembled WGS sequence"/>
</dbReference>
<gene>
    <name evidence="3" type="ORF">CBF28_03870</name>
</gene>
<dbReference type="GeneID" id="95581405"/>
<feature type="transmembrane region" description="Helical" evidence="1">
    <location>
        <begin position="185"/>
        <end position="204"/>
    </location>
</feature>
<comment type="caution">
    <text evidence="3">The sequence shown here is derived from an EMBL/GenBank/DDBJ whole genome shotgun (WGS) entry which is preliminary data.</text>
</comment>
<protein>
    <recommendedName>
        <fullName evidence="2">Zinc-ribbon domain-containing protein</fullName>
    </recommendedName>
</protein>
<dbReference type="InterPro" id="IPR010380">
    <property type="entry name" value="DUF975"/>
</dbReference>
<evidence type="ECO:0000313" key="3">
    <source>
        <dbReference type="EMBL" id="RSU16098.1"/>
    </source>
</evidence>
<dbReference type="RefSeq" id="WP_126792153.1">
    <property type="nucleotide sequence ID" value="NZ_CP060720.1"/>
</dbReference>
<feature type="transmembrane region" description="Helical" evidence="1">
    <location>
        <begin position="249"/>
        <end position="268"/>
    </location>
</feature>
<dbReference type="PANTHER" id="PTHR40076:SF1">
    <property type="entry name" value="MEMBRANE PROTEIN"/>
    <property type="match status" value="1"/>
</dbReference>
<keyword evidence="1" id="KW-0472">Membrane</keyword>
<feature type="domain" description="Zinc-ribbon" evidence="2">
    <location>
        <begin position="3"/>
        <end position="25"/>
    </location>
</feature>
<name>A0A430B766_9ENTE</name>
<dbReference type="InterPro" id="IPR026870">
    <property type="entry name" value="Zinc_ribbon_dom"/>
</dbReference>
<keyword evidence="1" id="KW-1133">Transmembrane helix</keyword>
<dbReference type="OrthoDB" id="9784844at2"/>
<accession>A0A430B766</accession>
<keyword evidence="4" id="KW-1185">Reference proteome</keyword>
<dbReference type="Pfam" id="PF13240">
    <property type="entry name" value="Zn_Ribbon_1"/>
    <property type="match status" value="1"/>
</dbReference>
<keyword evidence="1" id="KW-0812">Transmembrane</keyword>
<feature type="transmembrane region" description="Helical" evidence="1">
    <location>
        <begin position="126"/>
        <end position="150"/>
    </location>
</feature>
<proteinExistence type="predicted"/>
<evidence type="ECO:0000259" key="2">
    <source>
        <dbReference type="Pfam" id="PF13240"/>
    </source>
</evidence>
<sequence length="296" mass="34366">MKYCPNCGNELSPNSKFCGKCGTPVNQEHEEATFSEKMKTSFDKLQTDEVFELKLESAEGLDASRTELKNEAQKKLSGRYGEWLKSIVWYFVGIFIVAILMGIASGKMTEIDYYYSYNAVSGFSRFFWFIIWLITFVAMFVIAVLFNAVLQWMAIYSLRGKEANGVKIFEYLVKAQKNRVLKANILMNLYVFFWSLLFIIPGIIKQASYIMTNILLEKDPELSASEAINLSRVIMKGYKLEFLILRFSFFFWNMLSAFTFGLSGLYTLPYQNTTEVLFLEQLYNKYMEKQEVVEEI</sequence>
<evidence type="ECO:0000313" key="4">
    <source>
        <dbReference type="Proteomes" id="UP000288028"/>
    </source>
</evidence>
<organism evidence="3 4">
    <name type="scientific">Vagococcus carniphilus</name>
    <dbReference type="NCBI Taxonomy" id="218144"/>
    <lineage>
        <taxon>Bacteria</taxon>
        <taxon>Bacillati</taxon>
        <taxon>Bacillota</taxon>
        <taxon>Bacilli</taxon>
        <taxon>Lactobacillales</taxon>
        <taxon>Enterococcaceae</taxon>
        <taxon>Vagococcus</taxon>
    </lineage>
</organism>
<dbReference type="EMBL" id="NGKB01000003">
    <property type="protein sequence ID" value="RSU16098.1"/>
    <property type="molecule type" value="Genomic_DNA"/>
</dbReference>
<dbReference type="Pfam" id="PF06161">
    <property type="entry name" value="DUF975"/>
    <property type="match status" value="1"/>
</dbReference>